<evidence type="ECO:0000259" key="3">
    <source>
        <dbReference type="PROSITE" id="PS50800"/>
    </source>
</evidence>
<organism evidence="4 5">
    <name type="scientific">Ceratopteris richardii</name>
    <name type="common">Triangle waterfern</name>
    <dbReference type="NCBI Taxonomy" id="49495"/>
    <lineage>
        <taxon>Eukaryota</taxon>
        <taxon>Viridiplantae</taxon>
        <taxon>Streptophyta</taxon>
        <taxon>Embryophyta</taxon>
        <taxon>Tracheophyta</taxon>
        <taxon>Polypodiopsida</taxon>
        <taxon>Polypodiidae</taxon>
        <taxon>Polypodiales</taxon>
        <taxon>Pteridineae</taxon>
        <taxon>Pteridaceae</taxon>
        <taxon>Parkerioideae</taxon>
        <taxon>Ceratopteris</taxon>
    </lineage>
</organism>
<evidence type="ECO:0000313" key="4">
    <source>
        <dbReference type="EMBL" id="KAH7279133.1"/>
    </source>
</evidence>
<comment type="caution">
    <text evidence="4">The sequence shown here is derived from an EMBL/GenBank/DDBJ whole genome shotgun (WGS) entry which is preliminary data.</text>
</comment>
<dbReference type="PROSITE" id="PS50800">
    <property type="entry name" value="SAP"/>
    <property type="match status" value="1"/>
</dbReference>
<feature type="compositionally biased region" description="Polar residues" evidence="2">
    <location>
        <begin position="96"/>
        <end position="107"/>
    </location>
</feature>
<dbReference type="Pfam" id="PF10172">
    <property type="entry name" value="DDA1"/>
    <property type="match status" value="1"/>
</dbReference>
<dbReference type="Gene3D" id="1.10.720.30">
    <property type="entry name" value="SAP domain"/>
    <property type="match status" value="1"/>
</dbReference>
<dbReference type="InterPro" id="IPR036361">
    <property type="entry name" value="SAP_dom_sf"/>
</dbReference>
<dbReference type="Proteomes" id="UP000825935">
    <property type="component" value="Chromosome 37"/>
</dbReference>
<dbReference type="OMA" id="PEDQHIQ"/>
<feature type="domain" description="SAP" evidence="3">
    <location>
        <begin position="119"/>
        <end position="153"/>
    </location>
</feature>
<dbReference type="SUPFAM" id="SSF68906">
    <property type="entry name" value="SAP domain"/>
    <property type="match status" value="1"/>
</dbReference>
<dbReference type="GO" id="GO:0032436">
    <property type="term" value="P:positive regulation of proteasomal ubiquitin-dependent protein catabolic process"/>
    <property type="evidence" value="ECO:0007669"/>
    <property type="project" value="TreeGrafter"/>
</dbReference>
<name>A0A8T2Q6C6_CERRI</name>
<dbReference type="OrthoDB" id="445357at2759"/>
<dbReference type="PANTHER" id="PTHR31879">
    <property type="entry name" value="DET1- AND DDB1-ASSOCIATED PROTEIN 1"/>
    <property type="match status" value="1"/>
</dbReference>
<dbReference type="InterPro" id="IPR003034">
    <property type="entry name" value="SAP_dom"/>
</dbReference>
<dbReference type="EMBL" id="CM035442">
    <property type="protein sequence ID" value="KAH7279133.1"/>
    <property type="molecule type" value="Genomic_DNA"/>
</dbReference>
<feature type="region of interest" description="Disordered" evidence="2">
    <location>
        <begin position="61"/>
        <end position="154"/>
    </location>
</feature>
<feature type="compositionally biased region" description="Basic and acidic residues" evidence="2">
    <location>
        <begin position="63"/>
        <end position="94"/>
    </location>
</feature>
<proteinExistence type="inferred from homology"/>
<dbReference type="AlphaFoldDB" id="A0A8T2Q6C6"/>
<dbReference type="GO" id="GO:0080008">
    <property type="term" value="C:Cul4-RING E3 ubiquitin ligase complex"/>
    <property type="evidence" value="ECO:0007669"/>
    <property type="project" value="TreeGrafter"/>
</dbReference>
<sequence>MAGRLLHDLPSKGNFSASTNAGSISSTGLRFYVCDHDTSPPEDQIIKTDTKNILIRSLTLKKSKSDSKVKDKQRPGFEGKAKRPAEKTADERMTSKRTNTGSGSTFSSRKENSLTERDLQGLTVEKLRSLLKERNLPRTGKKEELVARLKQSLK</sequence>
<feature type="compositionally biased region" description="Basic and acidic residues" evidence="2">
    <location>
        <begin position="108"/>
        <end position="147"/>
    </location>
</feature>
<dbReference type="Pfam" id="PF02037">
    <property type="entry name" value="SAP"/>
    <property type="match status" value="1"/>
</dbReference>
<gene>
    <name evidence="4" type="ORF">KP509_37G006800</name>
</gene>
<dbReference type="InterPro" id="IPR018276">
    <property type="entry name" value="DDA1_dom"/>
</dbReference>
<dbReference type="InterPro" id="IPR033575">
    <property type="entry name" value="DDA1-like"/>
</dbReference>
<evidence type="ECO:0000313" key="5">
    <source>
        <dbReference type="Proteomes" id="UP000825935"/>
    </source>
</evidence>
<feature type="compositionally biased region" description="Basic and acidic residues" evidence="2">
    <location>
        <begin position="1"/>
        <end position="10"/>
    </location>
</feature>
<feature type="region of interest" description="Disordered" evidence="2">
    <location>
        <begin position="1"/>
        <end position="21"/>
    </location>
</feature>
<evidence type="ECO:0000256" key="1">
    <source>
        <dbReference type="ARBA" id="ARBA00008042"/>
    </source>
</evidence>
<reference evidence="4" key="1">
    <citation type="submission" date="2021-08" db="EMBL/GenBank/DDBJ databases">
        <title>WGS assembly of Ceratopteris richardii.</title>
        <authorList>
            <person name="Marchant D.B."/>
            <person name="Chen G."/>
            <person name="Jenkins J."/>
            <person name="Shu S."/>
            <person name="Leebens-Mack J."/>
            <person name="Grimwood J."/>
            <person name="Schmutz J."/>
            <person name="Soltis P."/>
            <person name="Soltis D."/>
            <person name="Chen Z.-H."/>
        </authorList>
    </citation>
    <scope>NUCLEOTIDE SEQUENCE</scope>
    <source>
        <strain evidence="4">Whitten #5841</strain>
        <tissue evidence="4">Leaf</tissue>
    </source>
</reference>
<comment type="similarity">
    <text evidence="1">Belongs to the DDA1 family.</text>
</comment>
<protein>
    <recommendedName>
        <fullName evidence="3">SAP domain-containing protein</fullName>
    </recommendedName>
</protein>
<evidence type="ECO:0000256" key="2">
    <source>
        <dbReference type="SAM" id="MobiDB-lite"/>
    </source>
</evidence>
<keyword evidence="5" id="KW-1185">Reference proteome</keyword>
<accession>A0A8T2Q6C6</accession>
<dbReference type="SMART" id="SM00513">
    <property type="entry name" value="SAP"/>
    <property type="match status" value="1"/>
</dbReference>
<dbReference type="PANTHER" id="PTHR31879:SF2">
    <property type="entry name" value="DET1- AND DDB1-ASSOCIATED PROTEIN 1"/>
    <property type="match status" value="1"/>
</dbReference>